<evidence type="ECO:0000313" key="2">
    <source>
        <dbReference type="EMBL" id="KAH6690297.1"/>
    </source>
</evidence>
<reference evidence="2" key="1">
    <citation type="journal article" date="2021" name="Nat. Commun.">
        <title>Genetic determinants of endophytism in the Arabidopsis root mycobiome.</title>
        <authorList>
            <person name="Mesny F."/>
            <person name="Miyauchi S."/>
            <person name="Thiergart T."/>
            <person name="Pickel B."/>
            <person name="Atanasova L."/>
            <person name="Karlsson M."/>
            <person name="Huettel B."/>
            <person name="Barry K.W."/>
            <person name="Haridas S."/>
            <person name="Chen C."/>
            <person name="Bauer D."/>
            <person name="Andreopoulos W."/>
            <person name="Pangilinan J."/>
            <person name="LaButti K."/>
            <person name="Riley R."/>
            <person name="Lipzen A."/>
            <person name="Clum A."/>
            <person name="Drula E."/>
            <person name="Henrissat B."/>
            <person name="Kohler A."/>
            <person name="Grigoriev I.V."/>
            <person name="Martin F.M."/>
            <person name="Hacquard S."/>
        </authorList>
    </citation>
    <scope>NUCLEOTIDE SEQUENCE</scope>
    <source>
        <strain evidence="2">MPI-SDFR-AT-0117</strain>
    </source>
</reference>
<gene>
    <name evidence="2" type="ORF">F5X68DRAFT_68773</name>
</gene>
<dbReference type="Proteomes" id="UP000770015">
    <property type="component" value="Unassembled WGS sequence"/>
</dbReference>
<dbReference type="AlphaFoldDB" id="A0A9P9AEN2"/>
<accession>A0A9P9AEN2</accession>
<keyword evidence="3" id="KW-1185">Reference proteome</keyword>
<proteinExistence type="predicted"/>
<sequence length="272" mass="31843">MDPPWTTEMEPHRTLSGHRQHRCARLTSNGLSTAEHNTDPRLQQIHPTSCLLFPAVPATSVATSVTTPRSAPPLSVSATTVRPHYTKPGQDCRLHRLLFRQAARPRVKRLPSSPYHRGQAVLPLPRSGPCPGRLPYPPPERRRHQRSLLQLWPARSPCPHLPYSSRCRSRPWWPRWPRWFRRLRTWRFRRRSSPCHLLQVRRPQPLCPRLPGPGHEVLRLRQAWSHLPRLHRSQRRSSQHRRQDLLPVRRGRSHLARLPPEGCQHPRDPRRG</sequence>
<comment type="caution">
    <text evidence="2">The sequence shown here is derived from an EMBL/GenBank/DDBJ whole genome shotgun (WGS) entry which is preliminary data.</text>
</comment>
<feature type="region of interest" description="Disordered" evidence="1">
    <location>
        <begin position="64"/>
        <end position="87"/>
    </location>
</feature>
<name>A0A9P9AEN2_9PEZI</name>
<feature type="region of interest" description="Disordered" evidence="1">
    <location>
        <begin position="108"/>
        <end position="131"/>
    </location>
</feature>
<evidence type="ECO:0000313" key="3">
    <source>
        <dbReference type="Proteomes" id="UP000770015"/>
    </source>
</evidence>
<feature type="region of interest" description="Disordered" evidence="1">
    <location>
        <begin position="229"/>
        <end position="272"/>
    </location>
</feature>
<protein>
    <submittedName>
        <fullName evidence="2">Uncharacterized protein</fullName>
    </submittedName>
</protein>
<organism evidence="2 3">
    <name type="scientific">Plectosphaerella plurivora</name>
    <dbReference type="NCBI Taxonomy" id="936078"/>
    <lineage>
        <taxon>Eukaryota</taxon>
        <taxon>Fungi</taxon>
        <taxon>Dikarya</taxon>
        <taxon>Ascomycota</taxon>
        <taxon>Pezizomycotina</taxon>
        <taxon>Sordariomycetes</taxon>
        <taxon>Hypocreomycetidae</taxon>
        <taxon>Glomerellales</taxon>
        <taxon>Plectosphaerellaceae</taxon>
        <taxon>Plectosphaerella</taxon>
    </lineage>
</organism>
<feature type="compositionally biased region" description="Basic residues" evidence="1">
    <location>
        <begin position="229"/>
        <end position="240"/>
    </location>
</feature>
<evidence type="ECO:0000256" key="1">
    <source>
        <dbReference type="SAM" id="MobiDB-lite"/>
    </source>
</evidence>
<dbReference type="EMBL" id="JAGSXJ010000006">
    <property type="protein sequence ID" value="KAH6690297.1"/>
    <property type="molecule type" value="Genomic_DNA"/>
</dbReference>